<evidence type="ECO:0000256" key="1">
    <source>
        <dbReference type="SAM" id="MobiDB-lite"/>
    </source>
</evidence>
<comment type="caution">
    <text evidence="2">The sequence shown here is derived from an EMBL/GenBank/DDBJ whole genome shotgun (WGS) entry which is preliminary data.</text>
</comment>
<feature type="compositionally biased region" description="Polar residues" evidence="1">
    <location>
        <begin position="20"/>
        <end position="29"/>
    </location>
</feature>
<reference evidence="2 3" key="1">
    <citation type="submission" date="2018-11" db="EMBL/GenBank/DDBJ databases">
        <title>Genome sequence of Apiotrichum porosum DSM 27194.</title>
        <authorList>
            <person name="Aliyu H."/>
            <person name="Gorte O."/>
            <person name="Ochsenreither K."/>
        </authorList>
    </citation>
    <scope>NUCLEOTIDE SEQUENCE [LARGE SCALE GENOMIC DNA]</scope>
    <source>
        <strain evidence="2 3">DSM 27194</strain>
    </source>
</reference>
<feature type="region of interest" description="Disordered" evidence="1">
    <location>
        <begin position="1"/>
        <end position="32"/>
    </location>
</feature>
<evidence type="ECO:0000313" key="3">
    <source>
        <dbReference type="Proteomes" id="UP000279236"/>
    </source>
</evidence>
<dbReference type="RefSeq" id="XP_028478863.1">
    <property type="nucleotide sequence ID" value="XM_028619891.1"/>
</dbReference>
<keyword evidence="3" id="KW-1185">Reference proteome</keyword>
<evidence type="ECO:0000313" key="2">
    <source>
        <dbReference type="EMBL" id="RSH86078.1"/>
    </source>
</evidence>
<dbReference type="AlphaFoldDB" id="A0A427Y4S2"/>
<protein>
    <submittedName>
        <fullName evidence="2">Uncharacterized protein</fullName>
    </submittedName>
</protein>
<proteinExistence type="predicted"/>
<organism evidence="2 3">
    <name type="scientific">Apiotrichum porosum</name>
    <dbReference type="NCBI Taxonomy" id="105984"/>
    <lineage>
        <taxon>Eukaryota</taxon>
        <taxon>Fungi</taxon>
        <taxon>Dikarya</taxon>
        <taxon>Basidiomycota</taxon>
        <taxon>Agaricomycotina</taxon>
        <taxon>Tremellomycetes</taxon>
        <taxon>Trichosporonales</taxon>
        <taxon>Trichosporonaceae</taxon>
        <taxon>Apiotrichum</taxon>
    </lineage>
</organism>
<gene>
    <name evidence="2" type="ORF">EHS24_004298</name>
</gene>
<name>A0A427Y4S2_9TREE</name>
<dbReference type="Proteomes" id="UP000279236">
    <property type="component" value="Unassembled WGS sequence"/>
</dbReference>
<dbReference type="EMBL" id="RSCE01000002">
    <property type="protein sequence ID" value="RSH86078.1"/>
    <property type="molecule type" value="Genomic_DNA"/>
</dbReference>
<sequence>MNGSSTSSSHSRHASLSRDLGSSTASMRSCPSERRRHLLFPSLVSRTQAHIRRDTTRAITPLARPSQGVCGSHLCSASVAVPPLNVIITQLALLHALLHPPTSSHSTTIRSLQELVQALFALIMERKVDPHTVTEFDEVVIEVTHKYEIEPKTHPLAPLLELVDKPRRGSRMVGAFKVVKGWRVSQLDDLLVRLNSSGIDSLRIKFRPDIPDVPARLFESLFVPGLRMLHYDQGLTHADEQALAAFLGSQAGRSLEHLRINRHRLSAEGMTVLMDALAMVNVRYIDYRFEPRTPILEIDLDPLSHPGSRRHSNGLIALRKAAPAMA</sequence>
<dbReference type="GeneID" id="39588841"/>
<accession>A0A427Y4S2</accession>